<organism evidence="2 4">
    <name type="scientific">Salinibacter ruber</name>
    <dbReference type="NCBI Taxonomy" id="146919"/>
    <lineage>
        <taxon>Bacteria</taxon>
        <taxon>Pseudomonadati</taxon>
        <taxon>Rhodothermota</taxon>
        <taxon>Rhodothermia</taxon>
        <taxon>Rhodothermales</taxon>
        <taxon>Salinibacteraceae</taxon>
        <taxon>Salinibacter</taxon>
    </lineage>
</organism>
<dbReference type="RefSeq" id="WP_118840001.1">
    <property type="nucleotide sequence ID" value="NZ_CP030356.1"/>
</dbReference>
<dbReference type="Pfam" id="PF02627">
    <property type="entry name" value="CMD"/>
    <property type="match status" value="1"/>
</dbReference>
<dbReference type="PANTHER" id="PTHR35446:SF3">
    <property type="entry name" value="CMD DOMAIN-CONTAINING PROTEIN"/>
    <property type="match status" value="1"/>
</dbReference>
<dbReference type="EMBL" id="JANTZM010000003">
    <property type="protein sequence ID" value="MCS4156830.1"/>
    <property type="molecule type" value="Genomic_DNA"/>
</dbReference>
<protein>
    <submittedName>
        <fullName evidence="2">AhpD family alkylhydroperoxidase</fullName>
    </submittedName>
</protein>
<dbReference type="InterPro" id="IPR003779">
    <property type="entry name" value="CMD-like"/>
</dbReference>
<gene>
    <name evidence="2" type="ORF">GGP45_000805</name>
    <name evidence="3" type="ORF">GGP99_000772</name>
</gene>
<evidence type="ECO:0000313" key="3">
    <source>
        <dbReference type="EMBL" id="MCS4156830.1"/>
    </source>
</evidence>
<evidence type="ECO:0000259" key="1">
    <source>
        <dbReference type="Pfam" id="PF02627"/>
    </source>
</evidence>
<evidence type="ECO:0000313" key="2">
    <source>
        <dbReference type="EMBL" id="MCS4120487.1"/>
    </source>
</evidence>
<name>A0A9X2V3B3_9BACT</name>
<dbReference type="AlphaFoldDB" id="A0A9X2V3B3"/>
<accession>A0A9X2V3B3</accession>
<comment type="caution">
    <text evidence="2">The sequence shown here is derived from an EMBL/GenBank/DDBJ whole genome shotgun (WGS) entry which is preliminary data.</text>
</comment>
<dbReference type="Proteomes" id="UP001155110">
    <property type="component" value="Unassembled WGS sequence"/>
</dbReference>
<dbReference type="InterPro" id="IPR004675">
    <property type="entry name" value="AhpD_core"/>
</dbReference>
<dbReference type="Proteomes" id="UP001155144">
    <property type="component" value="Unassembled WGS sequence"/>
</dbReference>
<dbReference type="EMBL" id="JANUBL010000001">
    <property type="protein sequence ID" value="MCS4120487.1"/>
    <property type="molecule type" value="Genomic_DNA"/>
</dbReference>
<reference evidence="2" key="1">
    <citation type="submission" date="2022-08" db="EMBL/GenBank/DDBJ databases">
        <title>Genomic Encyclopedia of Type Strains, Phase V (KMG-V): Genome sequencing to study the core and pangenomes of soil and plant-associated prokaryotes.</title>
        <authorList>
            <person name="Whitman W."/>
        </authorList>
    </citation>
    <scope>NUCLEOTIDE SEQUENCE</scope>
    <source>
        <strain evidence="3">SP3002</strain>
        <strain evidence="2">SP3026</strain>
    </source>
</reference>
<dbReference type="GO" id="GO:0051920">
    <property type="term" value="F:peroxiredoxin activity"/>
    <property type="evidence" value="ECO:0007669"/>
    <property type="project" value="InterPro"/>
</dbReference>
<dbReference type="PANTHER" id="PTHR35446">
    <property type="entry name" value="SI:CH211-175M2.5"/>
    <property type="match status" value="1"/>
</dbReference>
<dbReference type="InterPro" id="IPR029032">
    <property type="entry name" value="AhpD-like"/>
</dbReference>
<proteinExistence type="predicted"/>
<feature type="domain" description="Carboxymuconolactone decarboxylase-like" evidence="1">
    <location>
        <begin position="40"/>
        <end position="98"/>
    </location>
</feature>
<evidence type="ECO:0000313" key="4">
    <source>
        <dbReference type="Proteomes" id="UP001155144"/>
    </source>
</evidence>
<dbReference type="Gene3D" id="1.20.1290.10">
    <property type="entry name" value="AhpD-like"/>
    <property type="match status" value="1"/>
</dbReference>
<dbReference type="NCBIfam" id="TIGR00778">
    <property type="entry name" value="ahpD_dom"/>
    <property type="match status" value="1"/>
</dbReference>
<dbReference type="SUPFAM" id="SSF69118">
    <property type="entry name" value="AhpD-like"/>
    <property type="match status" value="1"/>
</dbReference>
<sequence length="175" mass="18850">MATPTATQTDHAQQVHEKAEQALGFVPNLITEITDENPAVADAYLTSQGIVEEGGVLSAAEQQAVILAVSSYNDCHYCTKAHAVAGQQAGLDAETVETINEGGLPSDDRLKSLVRATRRILGKRGWLSDVDEAEFADLGLERPELYEIVALAGIKTISNYVNHIADTEIDEPFQT</sequence>